<dbReference type="RefSeq" id="WP_285487811.1">
    <property type="nucleotide sequence ID" value="NZ_BSTI01000008.1"/>
</dbReference>
<proteinExistence type="predicted"/>
<keyword evidence="2" id="KW-1185">Reference proteome</keyword>
<accession>A0A9W6VHM3</accession>
<dbReference type="EMBL" id="BSTI01000008">
    <property type="protein sequence ID" value="GLY67449.1"/>
    <property type="molecule type" value="Genomic_DNA"/>
</dbReference>
<name>A0A9W6VHM3_9PSEU</name>
<evidence type="ECO:0000313" key="1">
    <source>
        <dbReference type="EMBL" id="GLY67449.1"/>
    </source>
</evidence>
<comment type="caution">
    <text evidence="1">The sequence shown here is derived from an EMBL/GenBank/DDBJ whole genome shotgun (WGS) entry which is preliminary data.</text>
</comment>
<evidence type="ECO:0000313" key="2">
    <source>
        <dbReference type="Proteomes" id="UP001165136"/>
    </source>
</evidence>
<dbReference type="Proteomes" id="UP001165136">
    <property type="component" value="Unassembled WGS sequence"/>
</dbReference>
<sequence>MFVVYCATCDRRTLMGIDEVEWVYNLTPGVISVAGNCPHGHPVVVLTGDSFTPRADPRTPPYQLSPWGRAYRHRWWSQMARRLRGRRRHGQTA</sequence>
<protein>
    <submittedName>
        <fullName evidence="1">Uncharacterized protein</fullName>
    </submittedName>
</protein>
<gene>
    <name evidence="1" type="ORF">Atai01_40680</name>
</gene>
<organism evidence="1 2">
    <name type="scientific">Amycolatopsis taiwanensis</name>
    <dbReference type="NCBI Taxonomy" id="342230"/>
    <lineage>
        <taxon>Bacteria</taxon>
        <taxon>Bacillati</taxon>
        <taxon>Actinomycetota</taxon>
        <taxon>Actinomycetes</taxon>
        <taxon>Pseudonocardiales</taxon>
        <taxon>Pseudonocardiaceae</taxon>
        <taxon>Amycolatopsis</taxon>
    </lineage>
</organism>
<dbReference type="AlphaFoldDB" id="A0A9W6VHM3"/>
<reference evidence="1" key="1">
    <citation type="submission" date="2023-03" db="EMBL/GenBank/DDBJ databases">
        <title>Amycolatopsis taiwanensis NBRC 103393.</title>
        <authorList>
            <person name="Ichikawa N."/>
            <person name="Sato H."/>
            <person name="Tonouchi N."/>
        </authorList>
    </citation>
    <scope>NUCLEOTIDE SEQUENCE</scope>
    <source>
        <strain evidence="1">NBRC 103393</strain>
    </source>
</reference>